<dbReference type="GO" id="GO:0016791">
    <property type="term" value="F:phosphatase activity"/>
    <property type="evidence" value="ECO:0007669"/>
    <property type="project" value="TreeGrafter"/>
</dbReference>
<dbReference type="Proteomes" id="UP000309117">
    <property type="component" value="Unassembled WGS sequence"/>
</dbReference>
<dbReference type="Gene3D" id="3.40.50.1000">
    <property type="entry name" value="HAD superfamily/HAD-like"/>
    <property type="match status" value="1"/>
</dbReference>
<protein>
    <submittedName>
        <fullName evidence="1">HAD family hydrolase</fullName>
    </submittedName>
</protein>
<dbReference type="InterPro" id="IPR000150">
    <property type="entry name" value="Cof"/>
</dbReference>
<dbReference type="AlphaFoldDB" id="A0A4S2BME9"/>
<organism evidence="1 2">
    <name type="scientific">Lactobacillus intestinalis</name>
    <dbReference type="NCBI Taxonomy" id="151781"/>
    <lineage>
        <taxon>Bacteria</taxon>
        <taxon>Bacillati</taxon>
        <taxon>Bacillota</taxon>
        <taxon>Bacilli</taxon>
        <taxon>Lactobacillales</taxon>
        <taxon>Lactobacillaceae</taxon>
        <taxon>Lactobacillus</taxon>
    </lineage>
</organism>
<dbReference type="RefSeq" id="WP_004044887.1">
    <property type="nucleotide sequence ID" value="NZ_AQFR02000003.1"/>
</dbReference>
<dbReference type="SFLD" id="SFLDG01140">
    <property type="entry name" value="C2.B:_Phosphomannomutase_and_P"/>
    <property type="match status" value="1"/>
</dbReference>
<evidence type="ECO:0000313" key="2">
    <source>
        <dbReference type="Proteomes" id="UP000309117"/>
    </source>
</evidence>
<gene>
    <name evidence="1" type="ORF">E5351_05885</name>
</gene>
<dbReference type="SFLD" id="SFLDS00003">
    <property type="entry name" value="Haloacid_Dehalogenase"/>
    <property type="match status" value="1"/>
</dbReference>
<dbReference type="EMBL" id="SRYV01000009">
    <property type="protein sequence ID" value="TGY15335.1"/>
    <property type="molecule type" value="Genomic_DNA"/>
</dbReference>
<dbReference type="SFLD" id="SFLDG01144">
    <property type="entry name" value="C2.B.4:_PGP_Like"/>
    <property type="match status" value="1"/>
</dbReference>
<dbReference type="InterPro" id="IPR006379">
    <property type="entry name" value="HAD-SF_hydro_IIB"/>
</dbReference>
<dbReference type="Gene3D" id="3.30.1240.10">
    <property type="match status" value="1"/>
</dbReference>
<proteinExistence type="predicted"/>
<keyword evidence="1" id="KW-0378">Hydrolase</keyword>
<dbReference type="CDD" id="cd07518">
    <property type="entry name" value="HAD_YbiV-Like"/>
    <property type="match status" value="1"/>
</dbReference>
<reference evidence="1 2" key="1">
    <citation type="submission" date="2019-04" db="EMBL/GenBank/DDBJ databases">
        <title>Microbes associate with the intestines of laboratory mice.</title>
        <authorList>
            <person name="Navarre W."/>
            <person name="Wong E."/>
            <person name="Huang K."/>
            <person name="Tropini C."/>
            <person name="Ng K."/>
            <person name="Yu B."/>
        </authorList>
    </citation>
    <scope>NUCLEOTIDE SEQUENCE [LARGE SCALE GENOMIC DNA]</scope>
    <source>
        <strain evidence="1 2">NM61_E11</strain>
    </source>
</reference>
<comment type="caution">
    <text evidence="1">The sequence shown here is derived from an EMBL/GenBank/DDBJ whole genome shotgun (WGS) entry which is preliminary data.</text>
</comment>
<evidence type="ECO:0000313" key="1">
    <source>
        <dbReference type="EMBL" id="TGY15335.1"/>
    </source>
</evidence>
<dbReference type="NCBIfam" id="TIGR00099">
    <property type="entry name" value="Cof-subfamily"/>
    <property type="match status" value="1"/>
</dbReference>
<name>A0A4S2BME9_9LACO</name>
<dbReference type="GO" id="GO:0005829">
    <property type="term" value="C:cytosol"/>
    <property type="evidence" value="ECO:0007669"/>
    <property type="project" value="TreeGrafter"/>
</dbReference>
<dbReference type="Pfam" id="PF08282">
    <property type="entry name" value="Hydrolase_3"/>
    <property type="match status" value="1"/>
</dbReference>
<dbReference type="PROSITE" id="PS01229">
    <property type="entry name" value="COF_2"/>
    <property type="match status" value="1"/>
</dbReference>
<dbReference type="PANTHER" id="PTHR10000:SF53">
    <property type="entry name" value="5-AMINO-6-(5-PHOSPHO-D-RIBITYLAMINO)URACIL PHOSPHATASE YBJI-RELATED"/>
    <property type="match status" value="1"/>
</dbReference>
<dbReference type="NCBIfam" id="TIGR01484">
    <property type="entry name" value="HAD-SF-IIB"/>
    <property type="match status" value="1"/>
</dbReference>
<dbReference type="InterPro" id="IPR036412">
    <property type="entry name" value="HAD-like_sf"/>
</dbReference>
<dbReference type="GO" id="GO:0000287">
    <property type="term" value="F:magnesium ion binding"/>
    <property type="evidence" value="ECO:0007669"/>
    <property type="project" value="TreeGrafter"/>
</dbReference>
<dbReference type="SUPFAM" id="SSF56784">
    <property type="entry name" value="HAD-like"/>
    <property type="match status" value="1"/>
</dbReference>
<sequence>MTKIPFKAVAVDMDGTFMNDDLTYDHERFNKVLTKLHEHHIHFIVSSGRPLSRLQRDFSDFLDRIDMIADNGAILVRDNNIISTHFFTYSTGMALINYVEEHFPEAHICISGKDRAYLKESYPTDFKRLMRFYYPNYIAVKEFSEIPTSERIIKLTLNCPAEYAEELEAGFNEKHTERIHCTTSGFDDIDVMPYGVNKAQGLKYFLRYFHLTPDQLIAFGDGMNDKEMLELAGYSYAMSNGNPEIIKLAKYKAPSNNESGVLKILEDYLDQK</sequence>
<accession>A0A4S2BME9</accession>
<dbReference type="PANTHER" id="PTHR10000">
    <property type="entry name" value="PHOSPHOSERINE PHOSPHATASE"/>
    <property type="match status" value="1"/>
</dbReference>
<dbReference type="InterPro" id="IPR023214">
    <property type="entry name" value="HAD_sf"/>
</dbReference>